<dbReference type="HAMAP" id="MF_00848">
    <property type="entry name" value="Uup"/>
    <property type="match status" value="1"/>
</dbReference>
<dbReference type="InterPro" id="IPR051309">
    <property type="entry name" value="ABCF_ATPase"/>
</dbReference>
<keyword evidence="4" id="KW-0227">DNA damage</keyword>
<dbReference type="PANTHER" id="PTHR42855">
    <property type="entry name" value="ABC TRANSPORTER ATP-BINDING SUBUNIT"/>
    <property type="match status" value="1"/>
</dbReference>
<dbReference type="GO" id="GO:0003677">
    <property type="term" value="F:DNA binding"/>
    <property type="evidence" value="ECO:0007669"/>
    <property type="project" value="UniProtKB-KW"/>
</dbReference>
<dbReference type="AlphaFoldDB" id="A0A3B0W8F5"/>
<dbReference type="Pfam" id="PF12848">
    <property type="entry name" value="ABC_tran_Xtn"/>
    <property type="match status" value="1"/>
</dbReference>
<accession>A0A3B0W8F5</accession>
<evidence type="ECO:0000256" key="4">
    <source>
        <dbReference type="ARBA" id="ARBA00022763"/>
    </source>
</evidence>
<reference evidence="12" key="1">
    <citation type="submission" date="2018-06" db="EMBL/GenBank/DDBJ databases">
        <authorList>
            <person name="Zhirakovskaya E."/>
        </authorList>
    </citation>
    <scope>NUCLEOTIDE SEQUENCE</scope>
</reference>
<name>A0A3B0W8F5_9ZZZZ</name>
<dbReference type="PROSITE" id="PS00211">
    <property type="entry name" value="ABC_TRANSPORTER_1"/>
    <property type="match status" value="2"/>
</dbReference>
<organism evidence="12">
    <name type="scientific">hydrothermal vent metagenome</name>
    <dbReference type="NCBI Taxonomy" id="652676"/>
    <lineage>
        <taxon>unclassified sequences</taxon>
        <taxon>metagenomes</taxon>
        <taxon>ecological metagenomes</taxon>
    </lineage>
</organism>
<dbReference type="GO" id="GO:0005524">
    <property type="term" value="F:ATP binding"/>
    <property type="evidence" value="ECO:0007669"/>
    <property type="project" value="UniProtKB-KW"/>
</dbReference>
<dbReference type="Gene3D" id="3.40.50.300">
    <property type="entry name" value="P-loop containing nucleotide triphosphate hydrolases"/>
    <property type="match status" value="2"/>
</dbReference>
<proteinExistence type="inferred from homology"/>
<dbReference type="GO" id="GO:0016887">
    <property type="term" value="F:ATP hydrolysis activity"/>
    <property type="evidence" value="ECO:0007669"/>
    <property type="project" value="InterPro"/>
</dbReference>
<dbReference type="EMBL" id="UOFB01000279">
    <property type="protein sequence ID" value="VAW48633.1"/>
    <property type="molecule type" value="Genomic_DNA"/>
</dbReference>
<feature type="region of interest" description="Disordered" evidence="10">
    <location>
        <begin position="548"/>
        <end position="587"/>
    </location>
</feature>
<dbReference type="InterPro" id="IPR003593">
    <property type="entry name" value="AAA+_ATPase"/>
</dbReference>
<sequence length="660" mass="74101">MALLFLRDISLSFGAAPLFNKASLQIESNERVCLVGRNGEGKSTLLKVIEGSIQADSGTRIVQDGVTIAKLQQEVPHDMEGSVFHVIALGLGNTGHLIEQFHDLSLQMEQNYTEQLLETFTHVQQQIEAQNGWELQQKVDTIISKLELQADAEFSSLSGGMKRRVLLAKALVQEPDILLLDEPTNHLDIPSIQWLEGFLKTIRCTLVFITHDRAFLQSLATRIIELDRGQLANWQCDYHTYLERKAAALDAEEKQNALFDKKLAQEEVWIRQGIKARRTRNEGRVRALEKLRSERGERRNQQGKANLQLNRSDQSGKQVIELENVTFGYPNNPIIQDFSGVIMRGDKVGIIGANGCGKSTLISLLLGKLTPTEGEITLGTNLQIAYFDQHRAQLDENKAVAESVIEGSDYVEINGQRKHIIGYLADFLFSADRARQPVKALSGGERNRLLLARVFSKPSNLLLLDEPTNDLDIETLELLEELVMNYKGTVLIVSHDRAFLNNVCTSSMVFDAPGVINEYVGGYDDWLRQRPAKYAQFRSAATIETAKAVQTEHKTTQEKAQNTSKNGTTKKSSPPPTTSSKSSKVKLSYKDQREYDALPELMEKIEAELETLSEQISQSDFYLNPDDEVQATLKALEEKESELEVAFERWEELEAQVSPN</sequence>
<feature type="coiled-coil region" evidence="9">
    <location>
        <begin position="595"/>
        <end position="656"/>
    </location>
</feature>
<evidence type="ECO:0000256" key="8">
    <source>
        <dbReference type="ARBA" id="ARBA00023204"/>
    </source>
</evidence>
<keyword evidence="8" id="KW-0234">DNA repair</keyword>
<dbReference type="InterPro" id="IPR032524">
    <property type="entry name" value="ABC_tran_C"/>
</dbReference>
<protein>
    <submittedName>
        <fullName evidence="12">Bis-ABC ATPase Uup</fullName>
    </submittedName>
</protein>
<evidence type="ECO:0000256" key="1">
    <source>
        <dbReference type="ARBA" id="ARBA00022490"/>
    </source>
</evidence>
<dbReference type="InterPro" id="IPR003439">
    <property type="entry name" value="ABC_transporter-like_ATP-bd"/>
</dbReference>
<keyword evidence="5" id="KW-0378">Hydrolase</keyword>
<feature type="compositionally biased region" description="Low complexity" evidence="10">
    <location>
        <begin position="563"/>
        <end position="586"/>
    </location>
</feature>
<dbReference type="InterPro" id="IPR037118">
    <property type="entry name" value="Val-tRNA_synth_C_sf"/>
</dbReference>
<gene>
    <name evidence="12" type="ORF">MNBD_GAMMA04-852</name>
</gene>
<keyword evidence="9" id="KW-0175">Coiled coil</keyword>
<dbReference type="GO" id="GO:0006281">
    <property type="term" value="P:DNA repair"/>
    <property type="evidence" value="ECO:0007669"/>
    <property type="project" value="UniProtKB-KW"/>
</dbReference>
<dbReference type="PANTHER" id="PTHR42855:SF1">
    <property type="entry name" value="ABC TRANSPORTER DOMAIN-CONTAINING PROTEIN"/>
    <property type="match status" value="1"/>
</dbReference>
<dbReference type="SMART" id="SM00382">
    <property type="entry name" value="AAA"/>
    <property type="match status" value="2"/>
</dbReference>
<evidence type="ECO:0000256" key="10">
    <source>
        <dbReference type="SAM" id="MobiDB-lite"/>
    </source>
</evidence>
<keyword evidence="2" id="KW-0677">Repeat</keyword>
<dbReference type="Pfam" id="PF16326">
    <property type="entry name" value="ABC_tran_CTD"/>
    <property type="match status" value="1"/>
</dbReference>
<dbReference type="Gene3D" id="1.10.287.380">
    <property type="entry name" value="Valyl-tRNA synthetase, C-terminal domain"/>
    <property type="match status" value="1"/>
</dbReference>
<dbReference type="PROSITE" id="PS50893">
    <property type="entry name" value="ABC_TRANSPORTER_2"/>
    <property type="match status" value="2"/>
</dbReference>
<dbReference type="FunFam" id="3.40.50.300:FF:000309">
    <property type="entry name" value="ABC transporter ATP-binding protein"/>
    <property type="match status" value="1"/>
</dbReference>
<keyword evidence="3" id="KW-0547">Nucleotide-binding</keyword>
<keyword evidence="1" id="KW-0963">Cytoplasm</keyword>
<feature type="domain" description="ABC transporter" evidence="11">
    <location>
        <begin position="4"/>
        <end position="253"/>
    </location>
</feature>
<dbReference type="InterPro" id="IPR043686">
    <property type="entry name" value="Uup"/>
</dbReference>
<evidence type="ECO:0000256" key="9">
    <source>
        <dbReference type="SAM" id="Coils"/>
    </source>
</evidence>
<keyword evidence="6" id="KW-0067">ATP-binding</keyword>
<keyword evidence="7" id="KW-0238">DNA-binding</keyword>
<dbReference type="CDD" id="cd03221">
    <property type="entry name" value="ABCF_EF-3"/>
    <property type="match status" value="2"/>
</dbReference>
<evidence type="ECO:0000256" key="6">
    <source>
        <dbReference type="ARBA" id="ARBA00022840"/>
    </source>
</evidence>
<dbReference type="InterPro" id="IPR017871">
    <property type="entry name" value="ABC_transporter-like_CS"/>
</dbReference>
<evidence type="ECO:0000256" key="3">
    <source>
        <dbReference type="ARBA" id="ARBA00022741"/>
    </source>
</evidence>
<evidence type="ECO:0000256" key="5">
    <source>
        <dbReference type="ARBA" id="ARBA00022801"/>
    </source>
</evidence>
<dbReference type="FunFam" id="3.40.50.300:FF:000011">
    <property type="entry name" value="Putative ABC transporter ATP-binding component"/>
    <property type="match status" value="1"/>
</dbReference>
<evidence type="ECO:0000259" key="11">
    <source>
        <dbReference type="PROSITE" id="PS50893"/>
    </source>
</evidence>
<feature type="domain" description="ABC transporter" evidence="11">
    <location>
        <begin position="320"/>
        <end position="539"/>
    </location>
</feature>
<dbReference type="SUPFAM" id="SSF52540">
    <property type="entry name" value="P-loop containing nucleoside triphosphate hydrolases"/>
    <property type="match status" value="2"/>
</dbReference>
<dbReference type="InterPro" id="IPR027417">
    <property type="entry name" value="P-loop_NTPase"/>
</dbReference>
<dbReference type="Pfam" id="PF00005">
    <property type="entry name" value="ABC_tran"/>
    <property type="match status" value="2"/>
</dbReference>
<evidence type="ECO:0000256" key="2">
    <source>
        <dbReference type="ARBA" id="ARBA00022737"/>
    </source>
</evidence>
<evidence type="ECO:0000313" key="12">
    <source>
        <dbReference type="EMBL" id="VAW48633.1"/>
    </source>
</evidence>
<evidence type="ECO:0000256" key="7">
    <source>
        <dbReference type="ARBA" id="ARBA00023125"/>
    </source>
</evidence>
<dbReference type="InterPro" id="IPR032781">
    <property type="entry name" value="ABC_tran_Xtn"/>
</dbReference>